<evidence type="ECO:0000313" key="5">
    <source>
        <dbReference type="Proteomes" id="UP001148125"/>
    </source>
</evidence>
<comment type="caution">
    <text evidence="2">Lacks conserved residue(s) required for the propagation of feature annotation.</text>
</comment>
<protein>
    <submittedName>
        <fullName evidence="4">Patatin-like phospholipase family protein</fullName>
    </submittedName>
</protein>
<reference evidence="4" key="1">
    <citation type="submission" date="2024-05" db="EMBL/GenBank/DDBJ databases">
        <title>Alkalihalobacillus sp. strain MEB203 novel alkaliphilic bacterium from Lonar Lake, India.</title>
        <authorList>
            <person name="Joshi A."/>
            <person name="Thite S."/>
            <person name="Mengade P."/>
        </authorList>
    </citation>
    <scope>NUCLEOTIDE SEQUENCE</scope>
    <source>
        <strain evidence="4">MEB 203</strain>
    </source>
</reference>
<dbReference type="InterPro" id="IPR016035">
    <property type="entry name" value="Acyl_Trfase/lysoPLipase"/>
</dbReference>
<dbReference type="PROSITE" id="PS51635">
    <property type="entry name" value="PNPLA"/>
    <property type="match status" value="1"/>
</dbReference>
<accession>A0ABT5V9Y4</accession>
<dbReference type="PANTHER" id="PTHR46394:SF1">
    <property type="entry name" value="PNPLA DOMAIN-CONTAINING PROTEIN"/>
    <property type="match status" value="1"/>
</dbReference>
<evidence type="ECO:0000259" key="3">
    <source>
        <dbReference type="PROSITE" id="PS51635"/>
    </source>
</evidence>
<gene>
    <name evidence="4" type="ORF">N7Z68_02540</name>
</gene>
<sequence>MKIDGVFAGGGVRAFAFIGATQVLEEKGYTFERLAGTSAGALFSALLKAGYTSHELNDMLNELNVAEFMDGRKTILPFKWMKWAQLYFNLGMYKGDALEQWIDEKLAKKGIKTFADVPEGTLKIIASDLSRGQIVVLPDDLPAYGIIPEKFSIARAVRMSSSIPYFFEPVKVYNPSGKKSYIVDGGVLSNFPLWIFMKDINQKIVRPVLGFRLTPDLDEIPPHEIKNGIDMFQSLFETMRKAHDVRYIVKEHAKNIVFIPVTDVKATDFDLSEEKKEALILLGRERTHKFLKKWVY</sequence>
<dbReference type="Proteomes" id="UP001148125">
    <property type="component" value="Unassembled WGS sequence"/>
</dbReference>
<dbReference type="CDD" id="cd07207">
    <property type="entry name" value="Pat_ExoU_VipD_like"/>
    <property type="match status" value="1"/>
</dbReference>
<feature type="active site" description="Proton acceptor" evidence="2">
    <location>
        <position position="184"/>
    </location>
</feature>
<comment type="caution">
    <text evidence="4">The sequence shown here is derived from an EMBL/GenBank/DDBJ whole genome shotgun (WGS) entry which is preliminary data.</text>
</comment>
<dbReference type="PANTHER" id="PTHR46394">
    <property type="entry name" value="ANNEXIN"/>
    <property type="match status" value="1"/>
</dbReference>
<feature type="active site" description="Nucleophile" evidence="2">
    <location>
        <position position="38"/>
    </location>
</feature>
<dbReference type="InterPro" id="IPR002641">
    <property type="entry name" value="PNPLA_dom"/>
</dbReference>
<dbReference type="Pfam" id="PF01734">
    <property type="entry name" value="Patatin"/>
    <property type="match status" value="1"/>
</dbReference>
<evidence type="ECO:0000313" key="4">
    <source>
        <dbReference type="EMBL" id="MDE5412265.1"/>
    </source>
</evidence>
<dbReference type="SUPFAM" id="SSF52151">
    <property type="entry name" value="FabD/lysophospholipase-like"/>
    <property type="match status" value="1"/>
</dbReference>
<dbReference type="RefSeq" id="WP_275116880.1">
    <property type="nucleotide sequence ID" value="NZ_JAOTPO010000001.1"/>
</dbReference>
<feature type="domain" description="PNPLA" evidence="3">
    <location>
        <begin position="5"/>
        <end position="197"/>
    </location>
</feature>
<feature type="short sequence motif" description="DGA/G" evidence="2">
    <location>
        <begin position="184"/>
        <end position="186"/>
    </location>
</feature>
<keyword evidence="2" id="KW-0442">Lipid degradation</keyword>
<dbReference type="Gene3D" id="3.40.1090.10">
    <property type="entry name" value="Cytosolic phospholipase A2 catalytic domain"/>
    <property type="match status" value="2"/>
</dbReference>
<keyword evidence="1 2" id="KW-0443">Lipid metabolism</keyword>
<dbReference type="EMBL" id="JAOTPO010000001">
    <property type="protein sequence ID" value="MDE5412265.1"/>
    <property type="molecule type" value="Genomic_DNA"/>
</dbReference>
<organism evidence="4 5">
    <name type="scientific">Alkalihalobacterium chitinilyticum</name>
    <dbReference type="NCBI Taxonomy" id="2980103"/>
    <lineage>
        <taxon>Bacteria</taxon>
        <taxon>Bacillati</taxon>
        <taxon>Bacillota</taxon>
        <taxon>Bacilli</taxon>
        <taxon>Bacillales</taxon>
        <taxon>Bacillaceae</taxon>
        <taxon>Alkalihalobacterium</taxon>
    </lineage>
</organism>
<feature type="short sequence motif" description="GXSXG" evidence="2">
    <location>
        <begin position="36"/>
        <end position="40"/>
    </location>
</feature>
<name>A0ABT5V9Y4_9BACI</name>
<proteinExistence type="predicted"/>
<keyword evidence="5" id="KW-1185">Reference proteome</keyword>
<evidence type="ECO:0000256" key="1">
    <source>
        <dbReference type="ARBA" id="ARBA00023098"/>
    </source>
</evidence>
<dbReference type="InterPro" id="IPR052580">
    <property type="entry name" value="Lipid_Hydrolase"/>
</dbReference>
<keyword evidence="2" id="KW-0378">Hydrolase</keyword>
<evidence type="ECO:0000256" key="2">
    <source>
        <dbReference type="PROSITE-ProRule" id="PRU01161"/>
    </source>
</evidence>